<dbReference type="EMBL" id="JAVTXN010000046">
    <property type="protein sequence ID" value="MDT9610125.1"/>
    <property type="molecule type" value="Genomic_DNA"/>
</dbReference>
<proteinExistence type="predicted"/>
<name>A0AAW8WPL7_9LACO</name>
<gene>
    <name evidence="2" type="ORF">RON39_08365</name>
</gene>
<feature type="domain" description="Splicing factor cactin central" evidence="1">
    <location>
        <begin position="269"/>
        <end position="378"/>
    </location>
</feature>
<comment type="caution">
    <text evidence="2">The sequence shown here is derived from an EMBL/GenBank/DDBJ whole genome shotgun (WGS) entry which is preliminary data.</text>
</comment>
<evidence type="ECO:0000313" key="2">
    <source>
        <dbReference type="EMBL" id="MDT9610125.1"/>
    </source>
</evidence>
<sequence>MTTGFTVATILRDGKVGMVYGYADGYLDCTGRILVKYYKDFEKTRKLINLGELECIGRYLEPSEQTLKYGWSASFNEDYQKLPKNKQERLQKDDQLHVSAFHRDRGEQLRINTFDSIPQYLNFLKKNASEFNYFQGYSSEGKPQWNLILPDGFYPLVDDKNLKGTLSNRALNLAELDDDQYWNTQASQKKALIIEFLRTLGQEFHLGGRDNPTNVTPFYFETEDEERIVYYDPVSYESFLIKVRVSDNNPTLNFTHTVLAQVRTCIKNKLKSKLPLYSREELSQLEQLQALAKKIASFYRTKRKEDPNTVGFNYLVALCQDEETRVKAKKEGYIPQQWELEAESAARRVKPYVQKKIKKLFDDLKKQQLDSINLSIKDICKLTSSVGYNKVGYYDTKFKYADYKSRLVRGQDPTDPAQFADPLLNSKLYFIVNKLYEQVTMKDTEHKLEQAIVLANGGNN</sequence>
<dbReference type="RefSeq" id="WP_118992400.1">
    <property type="nucleotide sequence ID" value="NZ_JAAUWJ010000035.1"/>
</dbReference>
<dbReference type="Proteomes" id="UP001253287">
    <property type="component" value="Unassembled WGS sequence"/>
</dbReference>
<dbReference type="Pfam" id="PF10312">
    <property type="entry name" value="Cactin_mid"/>
    <property type="match status" value="1"/>
</dbReference>
<dbReference type="InterPro" id="IPR018816">
    <property type="entry name" value="Cactin_central"/>
</dbReference>
<organism evidence="2 3">
    <name type="scientific">Lactobacillus crispatus</name>
    <dbReference type="NCBI Taxonomy" id="47770"/>
    <lineage>
        <taxon>Bacteria</taxon>
        <taxon>Bacillati</taxon>
        <taxon>Bacillota</taxon>
        <taxon>Bacilli</taxon>
        <taxon>Lactobacillales</taxon>
        <taxon>Lactobacillaceae</taxon>
        <taxon>Lactobacillus</taxon>
    </lineage>
</organism>
<evidence type="ECO:0000259" key="1">
    <source>
        <dbReference type="Pfam" id="PF10312"/>
    </source>
</evidence>
<evidence type="ECO:0000313" key="3">
    <source>
        <dbReference type="Proteomes" id="UP001253287"/>
    </source>
</evidence>
<reference evidence="2" key="1">
    <citation type="submission" date="2023-08" db="EMBL/GenBank/DDBJ databases">
        <title>Lactobacillus from the Female Urinary Tract.</title>
        <authorList>
            <person name="Stegman N."/>
            <person name="Jackson B."/>
            <person name="Steiling M."/>
            <person name="Sedano C."/>
            <person name="Wolfe A."/>
            <person name="Putonti C."/>
        </authorList>
    </citation>
    <scope>NUCLEOTIDE SEQUENCE</scope>
    <source>
        <strain evidence="2">UMB5661</strain>
    </source>
</reference>
<accession>A0AAW8WPL7</accession>
<dbReference type="AlphaFoldDB" id="A0AAW8WPL7"/>
<protein>
    <recommendedName>
        <fullName evidence="1">Splicing factor cactin central domain-containing protein</fullName>
    </recommendedName>
</protein>